<evidence type="ECO:0000313" key="13">
    <source>
        <dbReference type="Proteomes" id="UP000283523"/>
    </source>
</evidence>
<comment type="subcellular location">
    <subcellularLocation>
        <location evidence="1">Cell inner membrane</location>
        <topology evidence="1">Single-pass membrane protein</topology>
        <orientation evidence="1">Periplasmic side</orientation>
    </subcellularLocation>
</comment>
<reference evidence="12 13" key="1">
    <citation type="submission" date="2018-08" db="EMBL/GenBank/DDBJ databases">
        <title>Fibrisoma montanum sp. nov., isolated from Danxia mountain soil.</title>
        <authorList>
            <person name="Huang Y."/>
        </authorList>
    </citation>
    <scope>NUCLEOTIDE SEQUENCE [LARGE SCALE GENOMIC DNA]</scope>
    <source>
        <strain evidence="12 13">HYT19</strain>
    </source>
</reference>
<comment type="similarity">
    <text evidence="2">Belongs to the TonB family.</text>
</comment>
<keyword evidence="4" id="KW-1003">Cell membrane</keyword>
<evidence type="ECO:0000259" key="11">
    <source>
        <dbReference type="PROSITE" id="PS52015"/>
    </source>
</evidence>
<evidence type="ECO:0000256" key="6">
    <source>
        <dbReference type="ARBA" id="ARBA00022692"/>
    </source>
</evidence>
<name>A0A418M6H5_9BACT</name>
<dbReference type="AlphaFoldDB" id="A0A418M6H5"/>
<dbReference type="EMBL" id="QXED01000005">
    <property type="protein sequence ID" value="RIV21520.1"/>
    <property type="molecule type" value="Genomic_DNA"/>
</dbReference>
<keyword evidence="7" id="KW-0653">Protein transport</keyword>
<dbReference type="GO" id="GO:0031992">
    <property type="term" value="F:energy transducer activity"/>
    <property type="evidence" value="ECO:0007669"/>
    <property type="project" value="InterPro"/>
</dbReference>
<keyword evidence="5" id="KW-0997">Cell inner membrane</keyword>
<organism evidence="12 13">
    <name type="scientific">Fibrisoma montanum</name>
    <dbReference type="NCBI Taxonomy" id="2305895"/>
    <lineage>
        <taxon>Bacteria</taxon>
        <taxon>Pseudomonadati</taxon>
        <taxon>Bacteroidota</taxon>
        <taxon>Cytophagia</taxon>
        <taxon>Cytophagales</taxon>
        <taxon>Spirosomataceae</taxon>
        <taxon>Fibrisoma</taxon>
    </lineage>
</organism>
<proteinExistence type="inferred from homology"/>
<dbReference type="GO" id="GO:0015891">
    <property type="term" value="P:siderophore transport"/>
    <property type="evidence" value="ECO:0007669"/>
    <property type="project" value="InterPro"/>
</dbReference>
<dbReference type="Pfam" id="PF03544">
    <property type="entry name" value="TonB_C"/>
    <property type="match status" value="1"/>
</dbReference>
<keyword evidence="3" id="KW-0813">Transport</keyword>
<dbReference type="SUPFAM" id="SSF74653">
    <property type="entry name" value="TolA/TonB C-terminal domain"/>
    <property type="match status" value="1"/>
</dbReference>
<dbReference type="RefSeq" id="WP_119669312.1">
    <property type="nucleotide sequence ID" value="NZ_QXED01000005.1"/>
</dbReference>
<feature type="signal peptide" evidence="10">
    <location>
        <begin position="1"/>
        <end position="21"/>
    </location>
</feature>
<evidence type="ECO:0000256" key="4">
    <source>
        <dbReference type="ARBA" id="ARBA00022475"/>
    </source>
</evidence>
<dbReference type="InterPro" id="IPR037682">
    <property type="entry name" value="TonB_C"/>
</dbReference>
<dbReference type="PROSITE" id="PS52015">
    <property type="entry name" value="TONB_CTD"/>
    <property type="match status" value="1"/>
</dbReference>
<evidence type="ECO:0000256" key="7">
    <source>
        <dbReference type="ARBA" id="ARBA00022927"/>
    </source>
</evidence>
<dbReference type="GO" id="GO:0015031">
    <property type="term" value="P:protein transport"/>
    <property type="evidence" value="ECO:0007669"/>
    <property type="project" value="UniProtKB-KW"/>
</dbReference>
<evidence type="ECO:0000256" key="1">
    <source>
        <dbReference type="ARBA" id="ARBA00004383"/>
    </source>
</evidence>
<dbReference type="Gene3D" id="3.30.1150.10">
    <property type="match status" value="1"/>
</dbReference>
<evidence type="ECO:0000256" key="8">
    <source>
        <dbReference type="ARBA" id="ARBA00022989"/>
    </source>
</evidence>
<dbReference type="PRINTS" id="PR01374">
    <property type="entry name" value="TONBPROTEIN"/>
</dbReference>
<keyword evidence="9" id="KW-0472">Membrane</keyword>
<feature type="domain" description="TonB C-terminal" evidence="11">
    <location>
        <begin position="53"/>
        <end position="143"/>
    </location>
</feature>
<dbReference type="GO" id="GO:0098797">
    <property type="term" value="C:plasma membrane protein complex"/>
    <property type="evidence" value="ECO:0007669"/>
    <property type="project" value="TreeGrafter"/>
</dbReference>
<evidence type="ECO:0000256" key="9">
    <source>
        <dbReference type="ARBA" id="ARBA00023136"/>
    </source>
</evidence>
<keyword evidence="8" id="KW-1133">Transmembrane helix</keyword>
<evidence type="ECO:0000256" key="2">
    <source>
        <dbReference type="ARBA" id="ARBA00006555"/>
    </source>
</evidence>
<dbReference type="InterPro" id="IPR003538">
    <property type="entry name" value="TonB"/>
</dbReference>
<dbReference type="Proteomes" id="UP000283523">
    <property type="component" value="Unassembled WGS sequence"/>
</dbReference>
<comment type="caution">
    <text evidence="12">The sequence shown here is derived from an EMBL/GenBank/DDBJ whole genome shotgun (WGS) entry which is preliminary data.</text>
</comment>
<keyword evidence="6" id="KW-0812">Transmembrane</keyword>
<dbReference type="PANTHER" id="PTHR33446">
    <property type="entry name" value="PROTEIN TONB-RELATED"/>
    <property type="match status" value="1"/>
</dbReference>
<keyword evidence="13" id="KW-1185">Reference proteome</keyword>
<dbReference type="NCBIfam" id="TIGR01352">
    <property type="entry name" value="tonB_Cterm"/>
    <property type="match status" value="1"/>
</dbReference>
<dbReference type="InterPro" id="IPR006260">
    <property type="entry name" value="TonB/TolA_C"/>
</dbReference>
<dbReference type="GO" id="GO:0055085">
    <property type="term" value="P:transmembrane transport"/>
    <property type="evidence" value="ECO:0007669"/>
    <property type="project" value="InterPro"/>
</dbReference>
<feature type="chain" id="PRO_5019297974" evidence="10">
    <location>
        <begin position="22"/>
        <end position="143"/>
    </location>
</feature>
<dbReference type="PANTHER" id="PTHR33446:SF2">
    <property type="entry name" value="PROTEIN TONB"/>
    <property type="match status" value="1"/>
</dbReference>
<gene>
    <name evidence="12" type="ORF">DYU11_19145</name>
</gene>
<evidence type="ECO:0000256" key="5">
    <source>
        <dbReference type="ARBA" id="ARBA00022519"/>
    </source>
</evidence>
<evidence type="ECO:0000256" key="10">
    <source>
        <dbReference type="SAM" id="SignalP"/>
    </source>
</evidence>
<keyword evidence="10" id="KW-0732">Signal</keyword>
<evidence type="ECO:0000256" key="3">
    <source>
        <dbReference type="ARBA" id="ARBA00022448"/>
    </source>
</evidence>
<evidence type="ECO:0000313" key="12">
    <source>
        <dbReference type="EMBL" id="RIV21520.1"/>
    </source>
</evidence>
<sequence>MKPTIFLLIAAFSTLVTFASAQTLVQANFEKPALPAYNVENSPAVSVAPSFPGGHRALYAYLAVTVEYPEAARSLGVEGTVRVQFRVKPDGTFEKVRIIQSAGKLLDKAVLDAVAKMPRWMPAQLQGETVAHWIDFPVTFKID</sequence>
<dbReference type="InterPro" id="IPR051045">
    <property type="entry name" value="TonB-dependent_transducer"/>
</dbReference>
<accession>A0A418M6H5</accession>
<dbReference type="OrthoDB" id="9812355at2"/>
<dbReference type="GO" id="GO:0030288">
    <property type="term" value="C:outer membrane-bounded periplasmic space"/>
    <property type="evidence" value="ECO:0007669"/>
    <property type="project" value="InterPro"/>
</dbReference>
<protein>
    <submittedName>
        <fullName evidence="12">Energy transducer TonB</fullName>
    </submittedName>
</protein>